<dbReference type="RefSeq" id="WP_055154571.1">
    <property type="nucleotide sequence ID" value="NZ_CYZU01000041.1"/>
</dbReference>
<feature type="domain" description="DUF58" evidence="1">
    <location>
        <begin position="198"/>
        <end position="314"/>
    </location>
</feature>
<reference evidence="2 3" key="1">
    <citation type="submission" date="2015-09" db="EMBL/GenBank/DDBJ databases">
        <authorList>
            <consortium name="Pathogen Informatics"/>
        </authorList>
    </citation>
    <scope>NUCLEOTIDE SEQUENCE [LARGE SCALE GENOMIC DNA]</scope>
    <source>
        <strain evidence="2 3">2789STDY5834876</strain>
    </source>
</reference>
<proteinExistence type="predicted"/>
<gene>
    <name evidence="2" type="ORF">ERS852491_03617</name>
</gene>
<dbReference type="EMBL" id="CYZU01000041">
    <property type="protein sequence ID" value="CUO88751.1"/>
    <property type="molecule type" value="Genomic_DNA"/>
</dbReference>
<evidence type="ECO:0000313" key="2">
    <source>
        <dbReference type="EMBL" id="CUO88751.1"/>
    </source>
</evidence>
<evidence type="ECO:0000313" key="3">
    <source>
        <dbReference type="Proteomes" id="UP000095544"/>
    </source>
</evidence>
<protein>
    <submittedName>
        <fullName evidence="2">Uncharacterized conserved protein (Some members contain a von Willebrand factor type A (VWA) domain)</fullName>
    </submittedName>
</protein>
<evidence type="ECO:0000259" key="1">
    <source>
        <dbReference type="Pfam" id="PF01882"/>
    </source>
</evidence>
<accession>A0A174IQR8</accession>
<dbReference type="AlphaFoldDB" id="A0A174IQR8"/>
<dbReference type="OrthoDB" id="9778037at2"/>
<dbReference type="InterPro" id="IPR002881">
    <property type="entry name" value="DUF58"/>
</dbReference>
<dbReference type="STRING" id="39482.ERS852491_03617"/>
<organism evidence="2 3">
    <name type="scientific">Faecalicatena contorta</name>
    <dbReference type="NCBI Taxonomy" id="39482"/>
    <lineage>
        <taxon>Bacteria</taxon>
        <taxon>Bacillati</taxon>
        <taxon>Bacillota</taxon>
        <taxon>Clostridia</taxon>
        <taxon>Lachnospirales</taxon>
        <taxon>Lachnospiraceae</taxon>
        <taxon>Faecalicatena</taxon>
    </lineage>
</organism>
<dbReference type="PANTHER" id="PTHR34351:SF1">
    <property type="entry name" value="SLR1927 PROTEIN"/>
    <property type="match status" value="1"/>
</dbReference>
<name>A0A174IQR8_9FIRM</name>
<dbReference type="Pfam" id="PF01882">
    <property type="entry name" value="DUF58"/>
    <property type="match status" value="1"/>
</dbReference>
<dbReference type="Proteomes" id="UP000095544">
    <property type="component" value="Unassembled WGS sequence"/>
</dbReference>
<dbReference type="PANTHER" id="PTHR34351">
    <property type="entry name" value="SLR1927 PROTEIN-RELATED"/>
    <property type="match status" value="1"/>
</dbReference>
<sequence length="351" mass="39953">MIRRTVGYAAAVLVTGYLFLMYDTPALSAALVLEILYPVVSFACLHNMSARLTAGIGKVPAMGEKNQKIRVKLWVYNTSRIWNGKYELRVKIGGRNSGQMTVKKMSGMLEPGRKKALPFYFTSEYCGSMEVALDGMKIFDFFGLFYRTIPLADKAYVGIMPKAGLMPLEITRRTREFLADADEYSVEKSGDDPSEIYQIREYRPWDSVHDIHWKLTAKEDALMVKEYSFPLGCVVLVWMEYPKKGQSSEGFSKMLESAASLCMTLAGEKCIHMAAWFEEKNMRIVKWKVSSEETVHGLLWRMLEMEPYTDDNMRKACYEDAFRGEHFSSIVKIDGQGGITVDGEKQELLQL</sequence>